<dbReference type="SUPFAM" id="SSF52038">
    <property type="entry name" value="Barstar-related"/>
    <property type="match status" value="1"/>
</dbReference>
<dbReference type="Proteomes" id="UP000273405">
    <property type="component" value="Unassembled WGS sequence"/>
</dbReference>
<comment type="similarity">
    <text evidence="1">Belongs to the barstar family.</text>
</comment>
<sequence length="95" mass="11107">MLVELDGAAIRSERDFHEQLAKKLEFGPYYGRNLDALWDRLSADVERPVRLVWRDSHVSRQALGGRFDDIVVVLRRVVAQDEGFGWTDRFEFELV</sequence>
<evidence type="ECO:0000259" key="2">
    <source>
        <dbReference type="Pfam" id="PF01337"/>
    </source>
</evidence>
<evidence type="ECO:0000313" key="4">
    <source>
        <dbReference type="Proteomes" id="UP000273405"/>
    </source>
</evidence>
<dbReference type="InterPro" id="IPR035905">
    <property type="entry name" value="Barstar-like_sf"/>
</dbReference>
<accession>A0A3A8N3Y1</accession>
<dbReference type="Pfam" id="PF01337">
    <property type="entry name" value="Barstar"/>
    <property type="match status" value="1"/>
</dbReference>
<dbReference type="RefSeq" id="WP_120629307.1">
    <property type="nucleotide sequence ID" value="NZ_RAWG01000314.1"/>
</dbReference>
<dbReference type="EMBL" id="RAWG01000314">
    <property type="protein sequence ID" value="RKH35805.1"/>
    <property type="molecule type" value="Genomic_DNA"/>
</dbReference>
<evidence type="ECO:0000256" key="1">
    <source>
        <dbReference type="ARBA" id="ARBA00006845"/>
    </source>
</evidence>
<gene>
    <name evidence="3" type="ORF">D7X12_33620</name>
</gene>
<protein>
    <submittedName>
        <fullName evidence="3">Barnase inhibitor</fullName>
    </submittedName>
</protein>
<dbReference type="InterPro" id="IPR000468">
    <property type="entry name" value="Barstar"/>
</dbReference>
<proteinExistence type="inferred from homology"/>
<evidence type="ECO:0000313" key="3">
    <source>
        <dbReference type="EMBL" id="RKH35805.1"/>
    </source>
</evidence>
<feature type="domain" description="Barstar (barnase inhibitor)" evidence="2">
    <location>
        <begin position="2"/>
        <end position="80"/>
    </location>
</feature>
<dbReference type="OrthoDB" id="5295683at2"/>
<dbReference type="Gene3D" id="3.30.370.10">
    <property type="entry name" value="Barstar-like"/>
    <property type="match status" value="1"/>
</dbReference>
<keyword evidence="4" id="KW-1185">Reference proteome</keyword>
<reference evidence="4" key="1">
    <citation type="submission" date="2018-09" db="EMBL/GenBank/DDBJ databases">
        <authorList>
            <person name="Livingstone P.G."/>
            <person name="Whitworth D.E."/>
        </authorList>
    </citation>
    <scope>NUCLEOTIDE SEQUENCE [LARGE SCALE GENOMIC DNA]</scope>
    <source>
        <strain evidence="4">CA040B</strain>
    </source>
</reference>
<organism evidence="3 4">
    <name type="scientific">Corallococcus sicarius</name>
    <dbReference type="NCBI Taxonomy" id="2316726"/>
    <lineage>
        <taxon>Bacteria</taxon>
        <taxon>Pseudomonadati</taxon>
        <taxon>Myxococcota</taxon>
        <taxon>Myxococcia</taxon>
        <taxon>Myxococcales</taxon>
        <taxon>Cystobacterineae</taxon>
        <taxon>Myxococcaceae</taxon>
        <taxon>Corallococcus</taxon>
    </lineage>
</organism>
<comment type="caution">
    <text evidence="3">The sequence shown here is derived from an EMBL/GenBank/DDBJ whole genome shotgun (WGS) entry which is preliminary data.</text>
</comment>
<dbReference type="AlphaFoldDB" id="A0A3A8N3Y1"/>
<name>A0A3A8N3Y1_9BACT</name>